<dbReference type="EMBL" id="JAMFTS010000005">
    <property type="protein sequence ID" value="KAJ4746096.1"/>
    <property type="molecule type" value="Genomic_DNA"/>
</dbReference>
<dbReference type="Pfam" id="PF04782">
    <property type="entry name" value="DUF632"/>
    <property type="match status" value="1"/>
</dbReference>
<protein>
    <submittedName>
        <fullName evidence="5">DUF630 family protein (DUF630 and DUF632)</fullName>
    </submittedName>
</protein>
<feature type="region of interest" description="Disordered" evidence="1">
    <location>
        <begin position="57"/>
        <end position="94"/>
    </location>
</feature>
<keyword evidence="6" id="KW-1185">Reference proteome</keyword>
<feature type="compositionally biased region" description="Low complexity" evidence="1">
    <location>
        <begin position="67"/>
        <end position="86"/>
    </location>
</feature>
<dbReference type="PANTHER" id="PTHR21450">
    <property type="entry name" value="PROTEIN ALTERED PHOSPHATE STARVATION RESPONSE 1"/>
    <property type="match status" value="1"/>
</dbReference>
<evidence type="ECO:0000259" key="3">
    <source>
        <dbReference type="Pfam" id="PF04783"/>
    </source>
</evidence>
<name>A0AAV8BU71_9POAL</name>
<dbReference type="InterPro" id="IPR006867">
    <property type="entry name" value="DUF632"/>
</dbReference>
<sequence>MGLSSSKDDHNTALLLCKGRVSFVKHAIDSRYALSAAQLSYLQSLRNVGQALRQFVEAETSTEPAQSPSHSSYASPSPSPMPHHNSLLNGTPSPFEKNDSVNYMRASGVIPVQVCINLNETHFMQGENSSWDFFDPISREPARNSSNTNKVDLASLTDEEAELEFSTPIGKAEASDKCRPVNEKGKDEKGEDACQFITHRAKDMVSSMREIEHQFIKAAESGHEVSRMLETRKIRLTISSQTNGKMPQSAVLLPCLICCKANGNIGNESEQDLAKVITWNRSVSSQSSSSMNPLVTQSKDETTESGSDFIEEFSMISGSHSSTLDRLYAWERKLYDELRASESLRKAYDQKRTILRQQFARDIDKRAIDKTRATVKDLHSRLMVAIQAVDSISRRIEKLRDDELHPQLVELVQGLTRMWRAMLETYHAQQITISLAYNTKDSKSPTTAEPQAELQKQALIHLRTEVGCLQSTFSNWVKHHKLYVQSLNSWLQNCILQPQERSRGRKLTFSPRRALAPPIFVLLRDWSNSSVTTLSEEAIDSIKLLSSELNETSKHIPEKEVENGEMKSKLGVVQMSLVRFFEQMKKFSESLIKVYENAKEESERAKDAYINGTTLNL</sequence>
<dbReference type="EMBL" id="JAMFTS010000012">
    <property type="protein sequence ID" value="KAJ4744851.1"/>
    <property type="molecule type" value="Genomic_DNA"/>
</dbReference>
<feature type="domain" description="DUF632" evidence="2">
    <location>
        <begin position="204"/>
        <end position="549"/>
    </location>
</feature>
<evidence type="ECO:0000313" key="6">
    <source>
        <dbReference type="Proteomes" id="UP001140206"/>
    </source>
</evidence>
<dbReference type="PANTHER" id="PTHR21450:SF35">
    <property type="entry name" value="TRANSCRIPTION FACTOR, PUTATIVE (DUF630 AND DUF632)-RELATED"/>
    <property type="match status" value="1"/>
</dbReference>
<gene>
    <name evidence="4" type="ORF">LUZ62_001513</name>
    <name evidence="5" type="ORF">LUZ62_080501</name>
</gene>
<dbReference type="InterPro" id="IPR006868">
    <property type="entry name" value="DUF630"/>
</dbReference>
<feature type="domain" description="DUF630" evidence="3">
    <location>
        <begin position="1"/>
        <end position="59"/>
    </location>
</feature>
<organism evidence="5 6">
    <name type="scientific">Rhynchospora pubera</name>
    <dbReference type="NCBI Taxonomy" id="906938"/>
    <lineage>
        <taxon>Eukaryota</taxon>
        <taxon>Viridiplantae</taxon>
        <taxon>Streptophyta</taxon>
        <taxon>Embryophyta</taxon>
        <taxon>Tracheophyta</taxon>
        <taxon>Spermatophyta</taxon>
        <taxon>Magnoliopsida</taxon>
        <taxon>Liliopsida</taxon>
        <taxon>Poales</taxon>
        <taxon>Cyperaceae</taxon>
        <taxon>Cyperoideae</taxon>
        <taxon>Rhynchosporeae</taxon>
        <taxon>Rhynchospora</taxon>
    </lineage>
</organism>
<proteinExistence type="predicted"/>
<evidence type="ECO:0000313" key="4">
    <source>
        <dbReference type="EMBL" id="KAJ4744851.1"/>
    </source>
</evidence>
<dbReference type="Pfam" id="PF04783">
    <property type="entry name" value="DUF630"/>
    <property type="match status" value="1"/>
</dbReference>
<dbReference type="AlphaFoldDB" id="A0AAV8BU71"/>
<evidence type="ECO:0000313" key="5">
    <source>
        <dbReference type="EMBL" id="KAJ4746096.1"/>
    </source>
</evidence>
<evidence type="ECO:0000259" key="2">
    <source>
        <dbReference type="Pfam" id="PF04782"/>
    </source>
</evidence>
<evidence type="ECO:0000256" key="1">
    <source>
        <dbReference type="SAM" id="MobiDB-lite"/>
    </source>
</evidence>
<accession>A0AAV8BU71</accession>
<comment type="caution">
    <text evidence="5">The sequence shown here is derived from an EMBL/GenBank/DDBJ whole genome shotgun (WGS) entry which is preliminary data.</text>
</comment>
<reference evidence="5" key="1">
    <citation type="submission" date="2022-08" db="EMBL/GenBank/DDBJ databases">
        <authorList>
            <person name="Marques A."/>
        </authorList>
    </citation>
    <scope>NUCLEOTIDE SEQUENCE</scope>
    <source>
        <strain evidence="5">RhyPub2mFocal</strain>
        <tissue evidence="5">Leaves</tissue>
    </source>
</reference>
<dbReference type="Proteomes" id="UP001140206">
    <property type="component" value="Chromosome 5"/>
</dbReference>